<accession>A0ABS8F0D8</accession>
<dbReference type="RefSeq" id="WP_248835950.1">
    <property type="nucleotide sequence ID" value="NZ_JAJEQE010000056.1"/>
</dbReference>
<keyword evidence="4" id="KW-1185">Reference proteome</keyword>
<name>A0ABS8F0D8_9FIRM</name>
<dbReference type="PROSITE" id="PS51898">
    <property type="entry name" value="TYR_RECOMBINASE"/>
    <property type="match status" value="1"/>
</dbReference>
<keyword evidence="1" id="KW-0233">DNA recombination</keyword>
<gene>
    <name evidence="3" type="ORF">LKD42_12780</name>
</gene>
<evidence type="ECO:0000256" key="1">
    <source>
        <dbReference type="ARBA" id="ARBA00023172"/>
    </source>
</evidence>
<dbReference type="Gene3D" id="1.10.443.10">
    <property type="entry name" value="Intergrase catalytic core"/>
    <property type="match status" value="1"/>
</dbReference>
<feature type="domain" description="Tyr recombinase" evidence="2">
    <location>
        <begin position="1"/>
        <end position="69"/>
    </location>
</feature>
<dbReference type="SUPFAM" id="SSF56349">
    <property type="entry name" value="DNA breaking-rejoining enzymes"/>
    <property type="match status" value="1"/>
</dbReference>
<dbReference type="InterPro" id="IPR002104">
    <property type="entry name" value="Integrase_catalytic"/>
</dbReference>
<dbReference type="Pfam" id="PF00589">
    <property type="entry name" value="Phage_integrase"/>
    <property type="match status" value="1"/>
</dbReference>
<proteinExistence type="predicted"/>
<comment type="caution">
    <text evidence="3">The sequence shown here is derived from an EMBL/GenBank/DDBJ whole genome shotgun (WGS) entry which is preliminary data.</text>
</comment>
<evidence type="ECO:0000313" key="3">
    <source>
        <dbReference type="EMBL" id="MCC2150102.1"/>
    </source>
</evidence>
<dbReference type="InterPro" id="IPR011010">
    <property type="entry name" value="DNA_brk_join_enz"/>
</dbReference>
<dbReference type="EMBL" id="JAJEQE010000056">
    <property type="protein sequence ID" value="MCC2150102.1"/>
    <property type="molecule type" value="Genomic_DNA"/>
</dbReference>
<reference evidence="3 4" key="1">
    <citation type="submission" date="2021-10" db="EMBL/GenBank/DDBJ databases">
        <title>Anaerobic single-cell dispensing facilitates the cultivation of human gut bacteria.</title>
        <authorList>
            <person name="Afrizal A."/>
        </authorList>
    </citation>
    <scope>NUCLEOTIDE SEQUENCE [LARGE SCALE GENOMIC DNA]</scope>
    <source>
        <strain evidence="3 4">CLA-AA-H246</strain>
    </source>
</reference>
<evidence type="ECO:0000259" key="2">
    <source>
        <dbReference type="PROSITE" id="PS51898"/>
    </source>
</evidence>
<organism evidence="3 4">
    <name type="scientific">Hominisplanchenecus faecis</name>
    <dbReference type="NCBI Taxonomy" id="2885351"/>
    <lineage>
        <taxon>Bacteria</taxon>
        <taxon>Bacillati</taxon>
        <taxon>Bacillota</taxon>
        <taxon>Clostridia</taxon>
        <taxon>Lachnospirales</taxon>
        <taxon>Lachnospiraceae</taxon>
        <taxon>Hominisplanchenecus</taxon>
    </lineage>
</organism>
<dbReference type="InterPro" id="IPR013762">
    <property type="entry name" value="Integrase-like_cat_sf"/>
</dbReference>
<protein>
    <submittedName>
        <fullName evidence="3">Tyrosine-type recombinase/integrase</fullName>
    </submittedName>
</protein>
<sequence>MQNHFKYVLTAAQVETTNFHTLRHTFATRCVEAGFDIKSLSEILGHSNVNITMNRYVHPTMELKRQNMQRLSCPFPSNFVE</sequence>
<evidence type="ECO:0000313" key="4">
    <source>
        <dbReference type="Proteomes" id="UP001299235"/>
    </source>
</evidence>
<dbReference type="Proteomes" id="UP001299235">
    <property type="component" value="Unassembled WGS sequence"/>
</dbReference>